<dbReference type="InterPro" id="IPR019629">
    <property type="entry name" value="Uncharacterised_HI1736/YgjV"/>
</dbReference>
<protein>
    <submittedName>
        <fullName evidence="2">YgjV family protein</fullName>
    </submittedName>
</protein>
<name>A0A5A9XPI4_9BACT</name>
<accession>A0A5A9XPI4</accession>
<dbReference type="EMBL" id="SRSD01000003">
    <property type="protein sequence ID" value="KAA0893521.1"/>
    <property type="molecule type" value="Genomic_DNA"/>
</dbReference>
<feature type="transmembrane region" description="Helical" evidence="1">
    <location>
        <begin position="128"/>
        <end position="151"/>
    </location>
</feature>
<dbReference type="AlphaFoldDB" id="A0A5A9XPI4"/>
<dbReference type="Pfam" id="PF10688">
    <property type="entry name" value="Imp-YgjV"/>
    <property type="match status" value="1"/>
</dbReference>
<dbReference type="Proteomes" id="UP000324298">
    <property type="component" value="Unassembled WGS sequence"/>
</dbReference>
<dbReference type="PIRSF" id="PIRSF011443">
    <property type="entry name" value="YgjV"/>
    <property type="match status" value="1"/>
</dbReference>
<sequence>MELFSMAQCVGYGAFVLGVTAFFQKIDHRLKFFNAAECLAYAVHFMLLGNFPGAASALISSVRSFLAIKIRSPLLAVVIIGLNVAVGLTLAKNWVGWFPVGASSMATLAVFTMRGIPMRLALLVSTFLWLANNIICGSIGGTLLETVIAIVNGSTMFRILRSPERRLSRGLPGAED</sequence>
<keyword evidence="1" id="KW-0812">Transmembrane</keyword>
<evidence type="ECO:0000256" key="1">
    <source>
        <dbReference type="SAM" id="Phobius"/>
    </source>
</evidence>
<evidence type="ECO:0000313" key="2">
    <source>
        <dbReference type="EMBL" id="KAA0893521.1"/>
    </source>
</evidence>
<feature type="transmembrane region" description="Helical" evidence="1">
    <location>
        <begin position="74"/>
        <end position="91"/>
    </location>
</feature>
<organism evidence="2 3">
    <name type="scientific">Oryzomonas rubra</name>
    <dbReference type="NCBI Taxonomy" id="2509454"/>
    <lineage>
        <taxon>Bacteria</taxon>
        <taxon>Pseudomonadati</taxon>
        <taxon>Thermodesulfobacteriota</taxon>
        <taxon>Desulfuromonadia</taxon>
        <taxon>Geobacterales</taxon>
        <taxon>Geobacteraceae</taxon>
        <taxon>Oryzomonas</taxon>
    </lineage>
</organism>
<dbReference type="InterPro" id="IPR026267">
    <property type="entry name" value="YgjV"/>
</dbReference>
<keyword evidence="1" id="KW-1133">Transmembrane helix</keyword>
<dbReference type="OrthoDB" id="7356190at2"/>
<evidence type="ECO:0000313" key="3">
    <source>
        <dbReference type="Proteomes" id="UP000324298"/>
    </source>
</evidence>
<proteinExistence type="predicted"/>
<feature type="transmembrane region" description="Helical" evidence="1">
    <location>
        <begin position="39"/>
        <end position="62"/>
    </location>
</feature>
<gene>
    <name evidence="2" type="ORF">ET418_06860</name>
</gene>
<keyword evidence="3" id="KW-1185">Reference proteome</keyword>
<reference evidence="2 3" key="1">
    <citation type="submission" date="2019-04" db="EMBL/GenBank/DDBJ databases">
        <title>Geobacter ruber sp. nov., ferric-reducing bacteria isolated from paddy soil.</title>
        <authorList>
            <person name="Xu Z."/>
            <person name="Masuda Y."/>
            <person name="Itoh H."/>
            <person name="Senoo K."/>
        </authorList>
    </citation>
    <scope>NUCLEOTIDE SEQUENCE [LARGE SCALE GENOMIC DNA]</scope>
    <source>
        <strain evidence="2 3">Red88</strain>
    </source>
</reference>
<dbReference type="RefSeq" id="WP_149306836.1">
    <property type="nucleotide sequence ID" value="NZ_SRSD01000003.1"/>
</dbReference>
<keyword evidence="1" id="KW-0472">Membrane</keyword>
<comment type="caution">
    <text evidence="2">The sequence shown here is derived from an EMBL/GenBank/DDBJ whole genome shotgun (WGS) entry which is preliminary data.</text>
</comment>
<feature type="transmembrane region" description="Helical" evidence="1">
    <location>
        <begin position="97"/>
        <end position="116"/>
    </location>
</feature>